<dbReference type="Proteomes" id="UP000663801">
    <property type="component" value="Unassembled WGS sequence"/>
</dbReference>
<dbReference type="PIRSF" id="PIRSF010372">
    <property type="entry name" value="PaiB"/>
    <property type="match status" value="1"/>
</dbReference>
<proteinExistence type="predicted"/>
<dbReference type="RefSeq" id="WP_205256779.1">
    <property type="nucleotide sequence ID" value="NZ_BAAAPV010000004.1"/>
</dbReference>
<comment type="caution">
    <text evidence="1">The sequence shown here is derived from an EMBL/GenBank/DDBJ whole genome shotgun (WGS) entry which is preliminary data.</text>
</comment>
<dbReference type="PANTHER" id="PTHR35802">
    <property type="entry name" value="PROTEASE SYNTHASE AND SPORULATION PROTEIN PAI 2"/>
    <property type="match status" value="1"/>
</dbReference>
<dbReference type="Gene3D" id="2.30.110.10">
    <property type="entry name" value="Electron Transport, Fmn-binding Protein, Chain A"/>
    <property type="match status" value="1"/>
</dbReference>
<evidence type="ECO:0000313" key="2">
    <source>
        <dbReference type="Proteomes" id="UP000663801"/>
    </source>
</evidence>
<dbReference type="Pfam" id="PF04299">
    <property type="entry name" value="FMN_bind_2"/>
    <property type="match status" value="1"/>
</dbReference>
<dbReference type="EMBL" id="JAERWL010000008">
    <property type="protein sequence ID" value="MBM9476665.1"/>
    <property type="molecule type" value="Genomic_DNA"/>
</dbReference>
<accession>A0A938YPM3</accession>
<reference evidence="1" key="1">
    <citation type="submission" date="2021-01" db="EMBL/GenBank/DDBJ databases">
        <title>KCTC 19127 draft genome.</title>
        <authorList>
            <person name="An D."/>
        </authorList>
    </citation>
    <scope>NUCLEOTIDE SEQUENCE</scope>
    <source>
        <strain evidence="1">KCTC 19127</strain>
    </source>
</reference>
<dbReference type="SUPFAM" id="SSF50475">
    <property type="entry name" value="FMN-binding split barrel"/>
    <property type="match status" value="1"/>
</dbReference>
<evidence type="ECO:0000313" key="1">
    <source>
        <dbReference type="EMBL" id="MBM9476665.1"/>
    </source>
</evidence>
<name>A0A938YPM3_9ACTN</name>
<dbReference type="AlphaFoldDB" id="A0A938YPM3"/>
<gene>
    <name evidence="1" type="ORF">JL107_09440</name>
</gene>
<organism evidence="1 2">
    <name type="scientific">Nakamurella flavida</name>
    <dbReference type="NCBI Taxonomy" id="363630"/>
    <lineage>
        <taxon>Bacteria</taxon>
        <taxon>Bacillati</taxon>
        <taxon>Actinomycetota</taxon>
        <taxon>Actinomycetes</taxon>
        <taxon>Nakamurellales</taxon>
        <taxon>Nakamurellaceae</taxon>
        <taxon>Nakamurella</taxon>
    </lineage>
</organism>
<keyword evidence="2" id="KW-1185">Reference proteome</keyword>
<sequence>MRENPDYAMDPADLKRLVRENPWATLVSHTSGGLAASHYPVLVDETRDELSLLTHLGRPDEDVLELGDRELLVLVQGPHGYISPSWYHTSPAVPTWNFVVAHLSGVPEILSGQENLRVLDALVDHFEDAVPEPRRLLTDPANVAYAQRIVAGTVGIRLTPTRIVTKAKLSQDKPPAVVERVIDALGSPGPYGNPALAAEMRRVHGGTG</sequence>
<dbReference type="PANTHER" id="PTHR35802:SF1">
    <property type="entry name" value="PROTEASE SYNTHASE AND SPORULATION PROTEIN PAI 2"/>
    <property type="match status" value="1"/>
</dbReference>
<protein>
    <submittedName>
        <fullName evidence="1">FMN-binding negative transcriptional regulator</fullName>
    </submittedName>
</protein>
<dbReference type="InterPro" id="IPR007396">
    <property type="entry name" value="TR_PAI2-type"/>
</dbReference>
<dbReference type="InterPro" id="IPR012349">
    <property type="entry name" value="Split_barrel_FMN-bd"/>
</dbReference>